<accession>A0A9W3Y8C0</accession>
<evidence type="ECO:0000313" key="4">
    <source>
        <dbReference type="Proteomes" id="UP000306261"/>
    </source>
</evidence>
<dbReference type="PANTHER" id="PTHR37813:SF1">
    <property type="entry name" value="FELS-2 PROPHAGE PROTEIN"/>
    <property type="match status" value="1"/>
</dbReference>
<organism evidence="3 4">
    <name type="scientific">Ralstonia phage RsoM1USA</name>
    <dbReference type="NCBI Taxonomy" id="2991867"/>
    <lineage>
        <taxon>Viruses</taxon>
        <taxon>Duplodnaviria</taxon>
        <taxon>Heunggongvirae</taxon>
        <taxon>Uroviricota</taxon>
        <taxon>Caudoviricetes</taxon>
        <taxon>Peduoviridae</taxon>
        <taxon>Aresaunavirus</taxon>
        <taxon>Aresaunavirus RsoM1USA</taxon>
    </lineage>
</organism>
<reference evidence="3 4" key="1">
    <citation type="submission" date="2018-01" db="EMBL/GenBank/DDBJ databases">
        <authorList>
            <person name="Addy H.S."/>
            <person name="Ahmad A.A."/>
            <person name="Huang Q."/>
        </authorList>
    </citation>
    <scope>NUCLEOTIDE SEQUENCE [LARGE SCALE GENOMIC DNA]</scope>
</reference>
<keyword evidence="2" id="KW-1133">Transmembrane helix</keyword>
<protein>
    <submittedName>
        <fullName evidence="3">Tail protein</fullName>
    </submittedName>
</protein>
<keyword evidence="1" id="KW-0175">Coiled coil</keyword>
<dbReference type="Proteomes" id="UP000306261">
    <property type="component" value="Segment"/>
</dbReference>
<keyword evidence="2" id="KW-0812">Transmembrane</keyword>
<evidence type="ECO:0000256" key="2">
    <source>
        <dbReference type="SAM" id="Phobius"/>
    </source>
</evidence>
<evidence type="ECO:0000256" key="1">
    <source>
        <dbReference type="SAM" id="Coils"/>
    </source>
</evidence>
<evidence type="ECO:0000313" key="3">
    <source>
        <dbReference type="EMBL" id="AVP40023.1"/>
    </source>
</evidence>
<keyword evidence="2" id="KW-0472">Membrane</keyword>
<sequence length="888" mass="93722">MSDARRLRLEVVLAAVDKATRPLRNLMGANNDLARAVKATRAQLKDLERTQAGIDSFRKLSRDAAITSTQLKTVRGRADELARQLKATGEPSAALTKAFEAAKREAQALKTRQSELSEKLHQVRGRLAEAGVGTQNLAQHQRALRSRIASTNEQLETQTQRMAAVTAQQRRMAAAHQAADKVRARAGSVAAAGAGATAAGMAAGAPLLKGLGEAKHYDLEKLRIGALGLGDPSTKDALAFAEQMKAYGVSQVEKAELMRDALSVFADTHHAEMVMPTLAKMKFANAAVFRQAEGAENERKFVDMLKVIELRGGLASEDAFKKQADMVQKVISATGGRVQAGEWLQVIKRGGLAAKGMDSEAFYYTLEPLVQEMDGATVGTAMMSAYQNLYQGKTTKRALHNLDKFGLIADRSKVQEDKAGQVSFMDPGALKGAELFRKNQFAWVEQVLLPALAAKGITSKAQVQDAIGSILPNRTASNLISQMVVQRDQIHKNMRLNSGAAGIDQLEAKAKGTAQGQELDTLAKVHDLEKALGEKVLPLYARGLELVTQAAVSVTAFMQDHPTLAKAAAVAVGALAASLLVLGPIMLAVASVLGPYAMLHILFAKLGVTGGALSGVLRGLAVAFNVVMRAVAVLGRVLLLNPIGLLVTAIAVAAYLVYRYWEPISGFFSGLWQQVKAAFDGGITGVSALILNWSPAGLFYGALAPVLQWFGFDVPAKFTEFGANIVQGLANGIRSAIGWVTDAVSSVASGAIAAFKSLLGIHSPSRVFAELGGFTMAGLGEGLTRGQDGPLQAVQSVAARLTSIGAGIAIGAAPAVASPVRFDTRAPLVGGPGPASAAAPAPAAPITIVINPPAGSDERLIARLVEDRLRQLENQRAARGRSRFTDTD</sequence>
<proteinExistence type="predicted"/>
<dbReference type="EMBL" id="MG747435">
    <property type="protein sequence ID" value="AVP40023.1"/>
    <property type="molecule type" value="Genomic_DNA"/>
</dbReference>
<feature type="transmembrane region" description="Helical" evidence="2">
    <location>
        <begin position="567"/>
        <end position="590"/>
    </location>
</feature>
<feature type="transmembrane region" description="Helical" evidence="2">
    <location>
        <begin position="602"/>
        <end position="627"/>
    </location>
</feature>
<keyword evidence="4" id="KW-1185">Reference proteome</keyword>
<feature type="transmembrane region" description="Helical" evidence="2">
    <location>
        <begin position="639"/>
        <end position="658"/>
    </location>
</feature>
<name>A0A9W3Y8C0_9CAUD</name>
<dbReference type="PANTHER" id="PTHR37813">
    <property type="entry name" value="FELS-2 PROPHAGE PROTEIN"/>
    <property type="match status" value="1"/>
</dbReference>
<feature type="coiled-coil region" evidence="1">
    <location>
        <begin position="92"/>
        <end position="119"/>
    </location>
</feature>
<gene>
    <name evidence="3" type="ORF">RsoM1USA_30</name>
</gene>